<dbReference type="InterPro" id="IPR015421">
    <property type="entry name" value="PyrdxlP-dep_Trfase_major"/>
</dbReference>
<dbReference type="SUPFAM" id="SSF53383">
    <property type="entry name" value="PLP-dependent transferases"/>
    <property type="match status" value="1"/>
</dbReference>
<accession>A0A1I5FRS2</accession>
<gene>
    <name evidence="12" type="ORF">SAMN04488056_104178</name>
</gene>
<sequence>MQRAYLDHNATSPLRPDVKADIIEAWEVAGNASSVHKEGREARALVEKARQQVADLVGGGARQVIFTSGASEANMLALTPHMKVEYQPDPASALFVSAIEHPSVLSGGRFGAQARREIPVLPNGMVDVSALRLLLEAHDPQTGRPMIAVMAVNSETGVIQPIAEIAALAEEFNAYFHLDAVQAAGRIPLDMTELGCSSLSLSAHKLGGPKGVGALIMAHEGTEPEPLITGGPQENRLRAGTENVAGIVGFGVACQAAGEDLHKSDGFGRLAALRDRFEDQLRALDPDVVIFGADAERVGNTSQFAIPGTKGEMALIRLDLAGVAVSSGSACSSGKVSASHVLLAMGYGTKVAGSAIRMSLGWNSKEPEIDALIEALGQICVKNSKNSLRGIEKAL</sequence>
<keyword evidence="8" id="KW-0408">Iron</keyword>
<name>A0A1I5FRS2_9HYPH</name>
<dbReference type="GO" id="GO:0031071">
    <property type="term" value="F:cysteine desulfurase activity"/>
    <property type="evidence" value="ECO:0007669"/>
    <property type="project" value="UniProtKB-EC"/>
</dbReference>
<dbReference type="GO" id="GO:0046872">
    <property type="term" value="F:metal ion binding"/>
    <property type="evidence" value="ECO:0007669"/>
    <property type="project" value="UniProtKB-KW"/>
</dbReference>
<dbReference type="PANTHER" id="PTHR11601">
    <property type="entry name" value="CYSTEINE DESULFURYLASE FAMILY MEMBER"/>
    <property type="match status" value="1"/>
</dbReference>
<keyword evidence="13" id="KW-1185">Reference proteome</keyword>
<comment type="function">
    <text evidence="2">Catalyzes the removal of elemental sulfur atoms from cysteine to produce alanine. Seems to participate in the biosynthesis of the nitrogenase metalloclusters by providing the inorganic sulfur required for the Fe-S core formation.</text>
</comment>
<evidence type="ECO:0000256" key="2">
    <source>
        <dbReference type="ARBA" id="ARBA00003120"/>
    </source>
</evidence>
<dbReference type="InterPro" id="IPR015424">
    <property type="entry name" value="PyrdxlP-dep_Trfase"/>
</dbReference>
<keyword evidence="6" id="KW-0479">Metal-binding</keyword>
<dbReference type="Pfam" id="PF00266">
    <property type="entry name" value="Aminotran_5"/>
    <property type="match status" value="1"/>
</dbReference>
<dbReference type="Gene3D" id="3.90.1150.10">
    <property type="entry name" value="Aspartate Aminotransferase, domain 1"/>
    <property type="match status" value="1"/>
</dbReference>
<evidence type="ECO:0000259" key="11">
    <source>
        <dbReference type="Pfam" id="PF00266"/>
    </source>
</evidence>
<dbReference type="Gene3D" id="3.40.640.10">
    <property type="entry name" value="Type I PLP-dependent aspartate aminotransferase-like (Major domain)"/>
    <property type="match status" value="1"/>
</dbReference>
<evidence type="ECO:0000256" key="1">
    <source>
        <dbReference type="ARBA" id="ARBA00001933"/>
    </source>
</evidence>
<comment type="cofactor">
    <cofactor evidence="1">
        <name>pyridoxal 5'-phosphate</name>
        <dbReference type="ChEBI" id="CHEBI:597326"/>
    </cofactor>
</comment>
<keyword evidence="9" id="KW-0411">Iron-sulfur</keyword>
<comment type="similarity">
    <text evidence="3">Belongs to the class-V pyridoxal-phosphate-dependent aminotransferase family. NifS/IscS subfamily.</text>
</comment>
<dbReference type="InterPro" id="IPR016454">
    <property type="entry name" value="Cysteine_dSase"/>
</dbReference>
<keyword evidence="7" id="KW-0663">Pyridoxal phosphate</keyword>
<dbReference type="PANTHER" id="PTHR11601:SF34">
    <property type="entry name" value="CYSTEINE DESULFURASE"/>
    <property type="match status" value="1"/>
</dbReference>
<dbReference type="RefSeq" id="WP_090071657.1">
    <property type="nucleotide sequence ID" value="NZ_FOVR01000004.1"/>
</dbReference>
<evidence type="ECO:0000313" key="13">
    <source>
        <dbReference type="Proteomes" id="UP000199236"/>
    </source>
</evidence>
<dbReference type="STRING" id="655353.SAMN04488056_104178"/>
<evidence type="ECO:0000256" key="9">
    <source>
        <dbReference type="ARBA" id="ARBA00023014"/>
    </source>
</evidence>
<keyword evidence="5" id="KW-0808">Transferase</keyword>
<feature type="domain" description="Aminotransferase class V" evidence="11">
    <location>
        <begin position="5"/>
        <end position="372"/>
    </location>
</feature>
<evidence type="ECO:0000313" key="12">
    <source>
        <dbReference type="EMBL" id="SFO26457.1"/>
    </source>
</evidence>
<evidence type="ECO:0000256" key="4">
    <source>
        <dbReference type="ARBA" id="ARBA00013558"/>
    </source>
</evidence>
<reference evidence="12 13" key="1">
    <citation type="submission" date="2016-10" db="EMBL/GenBank/DDBJ databases">
        <authorList>
            <person name="de Groot N.N."/>
        </authorList>
    </citation>
    <scope>NUCLEOTIDE SEQUENCE [LARGE SCALE GENOMIC DNA]</scope>
    <source>
        <strain evidence="12 13">CGMCC 1.9157</strain>
    </source>
</reference>
<proteinExistence type="inferred from homology"/>
<organism evidence="12 13">
    <name type="scientific">Cohaesibacter marisflavi</name>
    <dbReference type="NCBI Taxonomy" id="655353"/>
    <lineage>
        <taxon>Bacteria</taxon>
        <taxon>Pseudomonadati</taxon>
        <taxon>Pseudomonadota</taxon>
        <taxon>Alphaproteobacteria</taxon>
        <taxon>Hyphomicrobiales</taxon>
        <taxon>Cohaesibacteraceae</taxon>
    </lineage>
</organism>
<evidence type="ECO:0000256" key="3">
    <source>
        <dbReference type="ARBA" id="ARBA00006490"/>
    </source>
</evidence>
<dbReference type="AlphaFoldDB" id="A0A1I5FRS2"/>
<dbReference type="PIRSF" id="PIRSF005572">
    <property type="entry name" value="NifS"/>
    <property type="match status" value="1"/>
</dbReference>
<dbReference type="OrthoDB" id="9808002at2"/>
<evidence type="ECO:0000256" key="7">
    <source>
        <dbReference type="ARBA" id="ARBA00022898"/>
    </source>
</evidence>
<evidence type="ECO:0000256" key="5">
    <source>
        <dbReference type="ARBA" id="ARBA00022679"/>
    </source>
</evidence>
<dbReference type="InterPro" id="IPR015422">
    <property type="entry name" value="PyrdxlP-dep_Trfase_small"/>
</dbReference>
<comment type="catalytic activity">
    <reaction evidence="10">
        <text>(sulfur carrier)-H + L-cysteine = (sulfur carrier)-SH + L-alanine</text>
        <dbReference type="Rhea" id="RHEA:43892"/>
        <dbReference type="Rhea" id="RHEA-COMP:14737"/>
        <dbReference type="Rhea" id="RHEA-COMP:14739"/>
        <dbReference type="ChEBI" id="CHEBI:29917"/>
        <dbReference type="ChEBI" id="CHEBI:35235"/>
        <dbReference type="ChEBI" id="CHEBI:57972"/>
        <dbReference type="ChEBI" id="CHEBI:64428"/>
        <dbReference type="EC" id="2.8.1.7"/>
    </reaction>
</comment>
<dbReference type="InterPro" id="IPR000192">
    <property type="entry name" value="Aminotrans_V_dom"/>
</dbReference>
<dbReference type="GO" id="GO:0051536">
    <property type="term" value="F:iron-sulfur cluster binding"/>
    <property type="evidence" value="ECO:0007669"/>
    <property type="project" value="UniProtKB-KW"/>
</dbReference>
<dbReference type="EMBL" id="FOVR01000004">
    <property type="protein sequence ID" value="SFO26457.1"/>
    <property type="molecule type" value="Genomic_DNA"/>
</dbReference>
<protein>
    <recommendedName>
        <fullName evidence="4">Cysteine desulfurase</fullName>
    </recommendedName>
</protein>
<evidence type="ECO:0000256" key="8">
    <source>
        <dbReference type="ARBA" id="ARBA00023004"/>
    </source>
</evidence>
<evidence type="ECO:0000256" key="10">
    <source>
        <dbReference type="ARBA" id="ARBA00050776"/>
    </source>
</evidence>
<evidence type="ECO:0000256" key="6">
    <source>
        <dbReference type="ARBA" id="ARBA00022723"/>
    </source>
</evidence>
<dbReference type="Gene3D" id="1.10.260.50">
    <property type="match status" value="1"/>
</dbReference>
<dbReference type="Proteomes" id="UP000199236">
    <property type="component" value="Unassembled WGS sequence"/>
</dbReference>